<feature type="repeat" description="TPR" evidence="3">
    <location>
        <begin position="61"/>
        <end position="94"/>
    </location>
</feature>
<dbReference type="PROSITE" id="PS50005">
    <property type="entry name" value="TPR"/>
    <property type="match status" value="2"/>
</dbReference>
<reference evidence="5" key="1">
    <citation type="submission" date="2020-10" db="EMBL/GenBank/DDBJ databases">
        <authorList>
            <person name="Gilroy R."/>
        </authorList>
    </citation>
    <scope>NUCLEOTIDE SEQUENCE</scope>
    <source>
        <strain evidence="5">CHK152-2994</strain>
    </source>
</reference>
<evidence type="ECO:0000313" key="5">
    <source>
        <dbReference type="EMBL" id="HIS82726.1"/>
    </source>
</evidence>
<organism evidence="5 6">
    <name type="scientific">Candidatus Scatenecus faecavium</name>
    <dbReference type="NCBI Taxonomy" id="2840915"/>
    <lineage>
        <taxon>Bacteria</taxon>
        <taxon>Candidatus Scatenecus</taxon>
    </lineage>
</organism>
<evidence type="ECO:0000256" key="3">
    <source>
        <dbReference type="PROSITE-ProRule" id="PRU00339"/>
    </source>
</evidence>
<comment type="caution">
    <text evidence="5">The sequence shown here is derived from an EMBL/GenBank/DDBJ whole genome shotgun (WGS) entry which is preliminary data.</text>
</comment>
<dbReference type="PROSITE" id="PS51257">
    <property type="entry name" value="PROKAR_LIPOPROTEIN"/>
    <property type="match status" value="1"/>
</dbReference>
<sequence length="279" mass="30822">MKKTLTALFLLIILSSGACLAEPPNDAKLIYNEGVELYKLGEYERAMEAFKKATELDPNYIDAYFNLGTVLEYLQQYNAALTVFKQIIVRKPDDYEAVYKAALLSVKTGENDNAKSYLSIIPRSAEVAPKAQQLAHQLQTDMQTIKKEEQTKETQEQKVPQSNNVFNDIPSPTGITSDNDGNVYVAGFSDNTIYKITPDGKKLVFLKDVRVNGPIGMVSDNSGNIYISNYNANNIIKIASDGAVTILLSNVQKPYGMHISGNILYISSQGSNAVIKYVL</sequence>
<dbReference type="SUPFAM" id="SSF101898">
    <property type="entry name" value="NHL repeat"/>
    <property type="match status" value="1"/>
</dbReference>
<dbReference type="PANTHER" id="PTHR44858:SF1">
    <property type="entry name" value="UDP-N-ACETYLGLUCOSAMINE--PEPTIDE N-ACETYLGLUCOSAMINYLTRANSFERASE SPINDLY-RELATED"/>
    <property type="match status" value="1"/>
</dbReference>
<evidence type="ECO:0000256" key="4">
    <source>
        <dbReference type="SAM" id="SignalP"/>
    </source>
</evidence>
<dbReference type="SUPFAM" id="SSF48452">
    <property type="entry name" value="TPR-like"/>
    <property type="match status" value="1"/>
</dbReference>
<dbReference type="Proteomes" id="UP000824139">
    <property type="component" value="Unassembled WGS sequence"/>
</dbReference>
<dbReference type="Gene3D" id="2.120.10.30">
    <property type="entry name" value="TolB, C-terminal domain"/>
    <property type="match status" value="1"/>
</dbReference>
<evidence type="ECO:0000256" key="1">
    <source>
        <dbReference type="ARBA" id="ARBA00022737"/>
    </source>
</evidence>
<reference evidence="5" key="2">
    <citation type="journal article" date="2021" name="PeerJ">
        <title>Extensive microbial diversity within the chicken gut microbiome revealed by metagenomics and culture.</title>
        <authorList>
            <person name="Gilroy R."/>
            <person name="Ravi A."/>
            <person name="Getino M."/>
            <person name="Pursley I."/>
            <person name="Horton D.L."/>
            <person name="Alikhan N.F."/>
            <person name="Baker D."/>
            <person name="Gharbi K."/>
            <person name="Hall N."/>
            <person name="Watson M."/>
            <person name="Adriaenssens E.M."/>
            <person name="Foster-Nyarko E."/>
            <person name="Jarju S."/>
            <person name="Secka A."/>
            <person name="Antonio M."/>
            <person name="Oren A."/>
            <person name="Chaudhuri R.R."/>
            <person name="La Ragione R."/>
            <person name="Hildebrand F."/>
            <person name="Pallen M.J."/>
        </authorList>
    </citation>
    <scope>NUCLEOTIDE SEQUENCE</scope>
    <source>
        <strain evidence="5">CHK152-2994</strain>
    </source>
</reference>
<dbReference type="InterPro" id="IPR011042">
    <property type="entry name" value="6-blade_b-propeller_TolB-like"/>
</dbReference>
<dbReference type="SMART" id="SM00028">
    <property type="entry name" value="TPR"/>
    <property type="match status" value="2"/>
</dbReference>
<feature type="repeat" description="TPR" evidence="3">
    <location>
        <begin position="27"/>
        <end position="60"/>
    </location>
</feature>
<dbReference type="Pfam" id="PF13414">
    <property type="entry name" value="TPR_11"/>
    <property type="match status" value="1"/>
</dbReference>
<feature type="chain" id="PRO_5038931188" evidence="4">
    <location>
        <begin position="22"/>
        <end position="279"/>
    </location>
</feature>
<dbReference type="PANTHER" id="PTHR44858">
    <property type="entry name" value="TETRATRICOPEPTIDE REPEAT PROTEIN 6"/>
    <property type="match status" value="1"/>
</dbReference>
<accession>A0A9D1FWJ1</accession>
<name>A0A9D1FWJ1_9BACT</name>
<dbReference type="EMBL" id="DVJO01000084">
    <property type="protein sequence ID" value="HIS82726.1"/>
    <property type="molecule type" value="Genomic_DNA"/>
</dbReference>
<evidence type="ECO:0000313" key="6">
    <source>
        <dbReference type="Proteomes" id="UP000824139"/>
    </source>
</evidence>
<keyword evidence="1" id="KW-0677">Repeat</keyword>
<dbReference type="AlphaFoldDB" id="A0A9D1FWJ1"/>
<evidence type="ECO:0000256" key="2">
    <source>
        <dbReference type="ARBA" id="ARBA00022803"/>
    </source>
</evidence>
<keyword evidence="4" id="KW-0732">Signal</keyword>
<dbReference type="Gene3D" id="1.25.40.10">
    <property type="entry name" value="Tetratricopeptide repeat domain"/>
    <property type="match status" value="1"/>
</dbReference>
<protein>
    <submittedName>
        <fullName evidence="5">Tetratricopeptide repeat protein</fullName>
    </submittedName>
</protein>
<dbReference type="PROSITE" id="PS50293">
    <property type="entry name" value="TPR_REGION"/>
    <property type="match status" value="1"/>
</dbReference>
<dbReference type="InterPro" id="IPR019734">
    <property type="entry name" value="TPR_rpt"/>
</dbReference>
<feature type="signal peptide" evidence="4">
    <location>
        <begin position="1"/>
        <end position="21"/>
    </location>
</feature>
<gene>
    <name evidence="5" type="ORF">IAD41_03875</name>
</gene>
<keyword evidence="2 3" id="KW-0802">TPR repeat</keyword>
<dbReference type="InterPro" id="IPR050498">
    <property type="entry name" value="Ycf3"/>
</dbReference>
<proteinExistence type="predicted"/>
<dbReference type="InterPro" id="IPR011990">
    <property type="entry name" value="TPR-like_helical_dom_sf"/>
</dbReference>